<evidence type="ECO:0000256" key="4">
    <source>
        <dbReference type="ARBA" id="ARBA00023163"/>
    </source>
</evidence>
<dbReference type="PANTHER" id="PTHR30537">
    <property type="entry name" value="HTH-TYPE TRANSCRIPTIONAL REGULATOR"/>
    <property type="match status" value="1"/>
</dbReference>
<dbReference type="InterPro" id="IPR005119">
    <property type="entry name" value="LysR_subst-bd"/>
</dbReference>
<reference evidence="7" key="1">
    <citation type="journal article" date="2019" name="Int. J. Syst. Evol. Microbiol.">
        <title>The Global Catalogue of Microorganisms (GCM) 10K type strain sequencing project: providing services to taxonomists for standard genome sequencing and annotation.</title>
        <authorList>
            <consortium name="The Broad Institute Genomics Platform"/>
            <consortium name="The Broad Institute Genome Sequencing Center for Infectious Disease"/>
            <person name="Wu L."/>
            <person name="Ma J."/>
        </authorList>
    </citation>
    <scope>NUCLEOTIDE SEQUENCE [LARGE SCALE GENOMIC DNA]</scope>
    <source>
        <strain evidence="7">CCUG 54518</strain>
    </source>
</reference>
<dbReference type="PROSITE" id="PS50931">
    <property type="entry name" value="HTH_LYSR"/>
    <property type="match status" value="1"/>
</dbReference>
<feature type="domain" description="HTH lysR-type" evidence="5">
    <location>
        <begin position="18"/>
        <end position="75"/>
    </location>
</feature>
<accession>A0ABW2R6S4</accession>
<keyword evidence="2" id="KW-0805">Transcription regulation</keyword>
<dbReference type="Proteomes" id="UP001596495">
    <property type="component" value="Unassembled WGS sequence"/>
</dbReference>
<evidence type="ECO:0000259" key="5">
    <source>
        <dbReference type="PROSITE" id="PS50931"/>
    </source>
</evidence>
<keyword evidence="4" id="KW-0804">Transcription</keyword>
<dbReference type="EMBL" id="JBHTBX010000001">
    <property type="protein sequence ID" value="MFC7433257.1"/>
    <property type="molecule type" value="Genomic_DNA"/>
</dbReference>
<sequence length="316" mass="34796">MEQKDITPPPWWTAPAPLDPADLLLFAQVVEGGSLTRAAERMGLPKSTVSRRLAALEQQMGEPLLIRTTRRQTLTELGAQLMEHARELASSLEAVIALREQRRAEPSGRLRVSMPSDLANLLLADSLAAFSALHPAVTLELDLSPRRVDLIGEGFDLAVRMGELPDDALLVATRLAVFTHGLYASPDYLAEHVEPREPEELMRHQAIRLGSAGRSQPWVLIRGDRQWQGQPPARIQANSPETLVRLARSRVGLAAVPDLFALADVRAGRLRRVLPDWCLPESTAWAVTPGRKLLPAKTRAFIEMLQQVLRQAASSG</sequence>
<comment type="similarity">
    <text evidence="1">Belongs to the LysR transcriptional regulatory family.</text>
</comment>
<dbReference type="PANTHER" id="PTHR30537:SF5">
    <property type="entry name" value="HTH-TYPE TRANSCRIPTIONAL ACTIVATOR TTDR-RELATED"/>
    <property type="match status" value="1"/>
</dbReference>
<evidence type="ECO:0000256" key="3">
    <source>
        <dbReference type="ARBA" id="ARBA00023125"/>
    </source>
</evidence>
<evidence type="ECO:0000313" key="6">
    <source>
        <dbReference type="EMBL" id="MFC7433257.1"/>
    </source>
</evidence>
<dbReference type="CDD" id="cd08422">
    <property type="entry name" value="PBP2_CrgA_like"/>
    <property type="match status" value="1"/>
</dbReference>
<evidence type="ECO:0000256" key="1">
    <source>
        <dbReference type="ARBA" id="ARBA00009437"/>
    </source>
</evidence>
<organism evidence="6 7">
    <name type="scientific">Hydrogenophaga bisanensis</name>
    <dbReference type="NCBI Taxonomy" id="439611"/>
    <lineage>
        <taxon>Bacteria</taxon>
        <taxon>Pseudomonadati</taxon>
        <taxon>Pseudomonadota</taxon>
        <taxon>Betaproteobacteria</taxon>
        <taxon>Burkholderiales</taxon>
        <taxon>Comamonadaceae</taxon>
        <taxon>Hydrogenophaga</taxon>
    </lineage>
</organism>
<dbReference type="SUPFAM" id="SSF53850">
    <property type="entry name" value="Periplasmic binding protein-like II"/>
    <property type="match status" value="1"/>
</dbReference>
<comment type="caution">
    <text evidence="6">The sequence shown here is derived from an EMBL/GenBank/DDBJ whole genome shotgun (WGS) entry which is preliminary data.</text>
</comment>
<dbReference type="Pfam" id="PF00126">
    <property type="entry name" value="HTH_1"/>
    <property type="match status" value="1"/>
</dbReference>
<dbReference type="InterPro" id="IPR000847">
    <property type="entry name" value="LysR_HTH_N"/>
</dbReference>
<keyword evidence="3" id="KW-0238">DNA-binding</keyword>
<gene>
    <name evidence="6" type="ORF">ACFQNJ_01890</name>
</gene>
<dbReference type="SUPFAM" id="SSF46785">
    <property type="entry name" value="Winged helix' DNA-binding domain"/>
    <property type="match status" value="1"/>
</dbReference>
<name>A0ABW2R6S4_9BURK</name>
<evidence type="ECO:0000256" key="2">
    <source>
        <dbReference type="ARBA" id="ARBA00023015"/>
    </source>
</evidence>
<dbReference type="Gene3D" id="3.40.190.290">
    <property type="match status" value="1"/>
</dbReference>
<keyword evidence="7" id="KW-1185">Reference proteome</keyword>
<dbReference type="InterPro" id="IPR036390">
    <property type="entry name" value="WH_DNA-bd_sf"/>
</dbReference>
<dbReference type="InterPro" id="IPR036388">
    <property type="entry name" value="WH-like_DNA-bd_sf"/>
</dbReference>
<proteinExistence type="inferred from homology"/>
<evidence type="ECO:0000313" key="7">
    <source>
        <dbReference type="Proteomes" id="UP001596495"/>
    </source>
</evidence>
<dbReference type="Gene3D" id="1.10.10.10">
    <property type="entry name" value="Winged helix-like DNA-binding domain superfamily/Winged helix DNA-binding domain"/>
    <property type="match status" value="1"/>
</dbReference>
<dbReference type="InterPro" id="IPR058163">
    <property type="entry name" value="LysR-type_TF_proteobact-type"/>
</dbReference>
<protein>
    <submittedName>
        <fullName evidence="6">LysR family transcriptional regulator</fullName>
    </submittedName>
</protein>
<dbReference type="RefSeq" id="WP_382253392.1">
    <property type="nucleotide sequence ID" value="NZ_JBHTBX010000001.1"/>
</dbReference>
<dbReference type="Pfam" id="PF03466">
    <property type="entry name" value="LysR_substrate"/>
    <property type="match status" value="1"/>
</dbReference>